<evidence type="ECO:0000256" key="1">
    <source>
        <dbReference type="SAM" id="MobiDB-lite"/>
    </source>
</evidence>
<evidence type="ECO:0000313" key="3">
    <source>
        <dbReference type="Proteomes" id="UP001168098"/>
    </source>
</evidence>
<gene>
    <name evidence="2" type="ORF">PVL29_017100</name>
</gene>
<accession>A0AA38Z9K0</accession>
<keyword evidence="3" id="KW-1185">Reference proteome</keyword>
<evidence type="ECO:0000313" key="2">
    <source>
        <dbReference type="EMBL" id="KAJ9684946.1"/>
    </source>
</evidence>
<dbReference type="EMBL" id="JARBHA010000013">
    <property type="protein sequence ID" value="KAJ9684946.1"/>
    <property type="molecule type" value="Genomic_DNA"/>
</dbReference>
<feature type="region of interest" description="Disordered" evidence="1">
    <location>
        <begin position="67"/>
        <end position="160"/>
    </location>
</feature>
<organism evidence="2 3">
    <name type="scientific">Vitis rotundifolia</name>
    <name type="common">Muscadine grape</name>
    <dbReference type="NCBI Taxonomy" id="103349"/>
    <lineage>
        <taxon>Eukaryota</taxon>
        <taxon>Viridiplantae</taxon>
        <taxon>Streptophyta</taxon>
        <taxon>Embryophyta</taxon>
        <taxon>Tracheophyta</taxon>
        <taxon>Spermatophyta</taxon>
        <taxon>Magnoliopsida</taxon>
        <taxon>eudicotyledons</taxon>
        <taxon>Gunneridae</taxon>
        <taxon>Pentapetalae</taxon>
        <taxon>rosids</taxon>
        <taxon>Vitales</taxon>
        <taxon>Vitaceae</taxon>
        <taxon>Viteae</taxon>
        <taxon>Vitis</taxon>
    </lineage>
</organism>
<sequence length="173" mass="18960">MHVPLVASTSTAGDDAIEVIEARISETSGTMLRLALSLVWDVSALRCHYDGSEGNYSVPCPSVEHHTEYQPMRQTPVRQPSAEEIEPQDSLAPTPHSPIEMEPSPASLPPEVTIEEPREYDGVGGSGNQALKPSSMKRFKRTSKRIVKRPPACKSRLSPNVLNNSLKYPMQIG</sequence>
<protein>
    <submittedName>
        <fullName evidence="2">Uncharacterized protein</fullName>
    </submittedName>
</protein>
<feature type="compositionally biased region" description="Basic residues" evidence="1">
    <location>
        <begin position="135"/>
        <end position="148"/>
    </location>
</feature>
<comment type="caution">
    <text evidence="2">The sequence shown here is derived from an EMBL/GenBank/DDBJ whole genome shotgun (WGS) entry which is preliminary data.</text>
</comment>
<dbReference type="Proteomes" id="UP001168098">
    <property type="component" value="Unassembled WGS sequence"/>
</dbReference>
<dbReference type="AlphaFoldDB" id="A0AA38Z9K0"/>
<name>A0AA38Z9K0_VITRO</name>
<reference evidence="2 3" key="1">
    <citation type="journal article" date="2023" name="BMC Biotechnol.">
        <title>Vitis rotundifolia cv Carlos genome sequencing.</title>
        <authorList>
            <person name="Huff M."/>
            <person name="Hulse-Kemp A."/>
            <person name="Scheffler B."/>
            <person name="Youngblood R."/>
            <person name="Simpson S."/>
            <person name="Babiker E."/>
            <person name="Staton M."/>
        </authorList>
    </citation>
    <scope>NUCLEOTIDE SEQUENCE [LARGE SCALE GENOMIC DNA]</scope>
    <source>
        <tissue evidence="2">Leaf</tissue>
    </source>
</reference>
<proteinExistence type="predicted"/>